<evidence type="ECO:0000256" key="2">
    <source>
        <dbReference type="ARBA" id="ARBA00022741"/>
    </source>
</evidence>
<sequence length="178" mass="20684">MEKKSLRKEFFAKRANIENRYEKSKLIQEKLRELDIYINAKSVFVFISYKTEVNTHEIIDMIKEDGKKLLVPLVIGKEMVATEIDGLSELKPNKMGILEPEDGEPVTDIDLTITPGLAFDDRGYRLGYGGGFYDKFFEKIDTISLAIGFEEQRTNKVFNEEYDRKVDYLLTDKSFIKF</sequence>
<dbReference type="GO" id="GO:0030272">
    <property type="term" value="F:5-formyltetrahydrofolate cyclo-ligase activity"/>
    <property type="evidence" value="ECO:0007669"/>
    <property type="project" value="UniProtKB-EC"/>
</dbReference>
<dbReference type="RefSeq" id="WP_354366959.1">
    <property type="nucleotide sequence ID" value="NZ_JBEPMA010000002.1"/>
</dbReference>
<organism evidence="5 6">
    <name type="scientific">Peptoniphilus olsenii</name>
    <dbReference type="NCBI Taxonomy" id="411570"/>
    <lineage>
        <taxon>Bacteria</taxon>
        <taxon>Bacillati</taxon>
        <taxon>Bacillota</taxon>
        <taxon>Tissierellia</taxon>
        <taxon>Tissierellales</taxon>
        <taxon>Peptoniphilaceae</taxon>
        <taxon>Peptoniphilus</taxon>
    </lineage>
</organism>
<dbReference type="Pfam" id="PF01812">
    <property type="entry name" value="5-FTHF_cyc-lig"/>
    <property type="match status" value="1"/>
</dbReference>
<keyword evidence="5" id="KW-0436">Ligase</keyword>
<dbReference type="EC" id="6.3.3.2" evidence="4"/>
<proteinExistence type="inferred from homology"/>
<name>A0ABV2JAY3_9FIRM</name>
<dbReference type="PANTHER" id="PTHR23407:SF1">
    <property type="entry name" value="5-FORMYLTETRAHYDROFOLATE CYCLO-LIGASE"/>
    <property type="match status" value="1"/>
</dbReference>
<evidence type="ECO:0000256" key="1">
    <source>
        <dbReference type="ARBA" id="ARBA00010638"/>
    </source>
</evidence>
<evidence type="ECO:0000313" key="5">
    <source>
        <dbReference type="EMBL" id="MET3616924.1"/>
    </source>
</evidence>
<evidence type="ECO:0000256" key="3">
    <source>
        <dbReference type="ARBA" id="ARBA00022840"/>
    </source>
</evidence>
<reference evidence="5 6" key="1">
    <citation type="submission" date="2024-06" db="EMBL/GenBank/DDBJ databases">
        <title>Genomic Encyclopedia of Type Strains, Phase IV (KMG-IV): sequencing the most valuable type-strain genomes for metagenomic binning, comparative biology and taxonomic classification.</title>
        <authorList>
            <person name="Goeker M."/>
        </authorList>
    </citation>
    <scope>NUCLEOTIDE SEQUENCE [LARGE SCALE GENOMIC DNA]</scope>
    <source>
        <strain evidence="5 6">DSM 21460</strain>
    </source>
</reference>
<comment type="cofactor">
    <cofactor evidence="4">
        <name>Mg(2+)</name>
        <dbReference type="ChEBI" id="CHEBI:18420"/>
    </cofactor>
</comment>
<keyword evidence="2 4" id="KW-0547">Nucleotide-binding</keyword>
<keyword evidence="4" id="KW-0479">Metal-binding</keyword>
<evidence type="ECO:0000256" key="4">
    <source>
        <dbReference type="RuleBase" id="RU361279"/>
    </source>
</evidence>
<dbReference type="SUPFAM" id="SSF100950">
    <property type="entry name" value="NagB/RpiA/CoA transferase-like"/>
    <property type="match status" value="1"/>
</dbReference>
<dbReference type="InterPro" id="IPR002698">
    <property type="entry name" value="FTHF_cligase"/>
</dbReference>
<comment type="caution">
    <text evidence="5">The sequence shown here is derived from an EMBL/GenBank/DDBJ whole genome shotgun (WGS) entry which is preliminary data.</text>
</comment>
<protein>
    <recommendedName>
        <fullName evidence="4">5-formyltetrahydrofolate cyclo-ligase</fullName>
        <ecNumber evidence="4">6.3.3.2</ecNumber>
    </recommendedName>
</protein>
<dbReference type="EMBL" id="JBEPMA010000002">
    <property type="protein sequence ID" value="MET3616924.1"/>
    <property type="molecule type" value="Genomic_DNA"/>
</dbReference>
<dbReference type="NCBIfam" id="TIGR02727">
    <property type="entry name" value="MTHFS_bact"/>
    <property type="match status" value="1"/>
</dbReference>
<comment type="similarity">
    <text evidence="1 4">Belongs to the 5-formyltetrahydrofolate cyclo-ligase family.</text>
</comment>
<dbReference type="InterPro" id="IPR024185">
    <property type="entry name" value="FTHF_cligase-like_sf"/>
</dbReference>
<keyword evidence="3 4" id="KW-0067">ATP-binding</keyword>
<dbReference type="PIRSF" id="PIRSF006806">
    <property type="entry name" value="FTHF_cligase"/>
    <property type="match status" value="1"/>
</dbReference>
<dbReference type="PANTHER" id="PTHR23407">
    <property type="entry name" value="ATPASE INHIBITOR/5-FORMYLTETRAHYDROFOLATE CYCLO-LIGASE"/>
    <property type="match status" value="1"/>
</dbReference>
<accession>A0ABV2JAY3</accession>
<evidence type="ECO:0000313" key="6">
    <source>
        <dbReference type="Proteomes" id="UP001549162"/>
    </source>
</evidence>
<dbReference type="InterPro" id="IPR037171">
    <property type="entry name" value="NagB/RpiA_transferase-like"/>
</dbReference>
<gene>
    <name evidence="5" type="ORF">ABID14_000549</name>
</gene>
<dbReference type="Proteomes" id="UP001549162">
    <property type="component" value="Unassembled WGS sequence"/>
</dbReference>
<keyword evidence="4" id="KW-0460">Magnesium</keyword>
<dbReference type="Gene3D" id="3.40.50.10420">
    <property type="entry name" value="NagB/RpiA/CoA transferase-like"/>
    <property type="match status" value="1"/>
</dbReference>
<keyword evidence="6" id="KW-1185">Reference proteome</keyword>
<comment type="catalytic activity">
    <reaction evidence="4">
        <text>(6S)-5-formyl-5,6,7,8-tetrahydrofolate + ATP = (6R)-5,10-methenyltetrahydrofolate + ADP + phosphate</text>
        <dbReference type="Rhea" id="RHEA:10488"/>
        <dbReference type="ChEBI" id="CHEBI:30616"/>
        <dbReference type="ChEBI" id="CHEBI:43474"/>
        <dbReference type="ChEBI" id="CHEBI:57455"/>
        <dbReference type="ChEBI" id="CHEBI:57457"/>
        <dbReference type="ChEBI" id="CHEBI:456216"/>
        <dbReference type="EC" id="6.3.3.2"/>
    </reaction>
</comment>